<dbReference type="AlphaFoldDB" id="A0A2T4AHJ2"/>
<dbReference type="Proteomes" id="UP000241690">
    <property type="component" value="Unassembled WGS sequence"/>
</dbReference>
<reference evidence="5 6" key="1">
    <citation type="submission" date="2016-07" db="EMBL/GenBank/DDBJ databases">
        <title>Multiple horizontal gene transfer events from other fungi enriched the ability of initially mycotrophic Trichoderma (Ascomycota) to feed on dead plant biomass.</title>
        <authorList>
            <consortium name="DOE Joint Genome Institute"/>
            <person name="Aerts A."/>
            <person name="Atanasova L."/>
            <person name="Chenthamara K."/>
            <person name="Zhang J."/>
            <person name="Grujic M."/>
            <person name="Henrissat B."/>
            <person name="Kuo A."/>
            <person name="Salamov A."/>
            <person name="Lipzen A."/>
            <person name="Labutti K."/>
            <person name="Barry K."/>
            <person name="Miao Y."/>
            <person name="Rahimi M.J."/>
            <person name="Shen Q."/>
            <person name="Grigoriev I.V."/>
            <person name="Kubicek C.P."/>
            <person name="Druzhinina I.S."/>
        </authorList>
    </citation>
    <scope>NUCLEOTIDE SEQUENCE [LARGE SCALE GENOMIC DNA]</scope>
    <source>
        <strain evidence="5 6">CBS 226.95</strain>
    </source>
</reference>
<organism evidence="5 6">
    <name type="scientific">Trichoderma harzianum CBS 226.95</name>
    <dbReference type="NCBI Taxonomy" id="983964"/>
    <lineage>
        <taxon>Eukaryota</taxon>
        <taxon>Fungi</taxon>
        <taxon>Dikarya</taxon>
        <taxon>Ascomycota</taxon>
        <taxon>Pezizomycotina</taxon>
        <taxon>Sordariomycetes</taxon>
        <taxon>Hypocreomycetidae</taxon>
        <taxon>Hypocreales</taxon>
        <taxon>Hypocreaceae</taxon>
        <taxon>Trichoderma</taxon>
    </lineage>
</organism>
<dbReference type="EMBL" id="KZ679678">
    <property type="protein sequence ID" value="PTB56472.1"/>
    <property type="molecule type" value="Genomic_DNA"/>
</dbReference>
<evidence type="ECO:0000313" key="6">
    <source>
        <dbReference type="Proteomes" id="UP000241690"/>
    </source>
</evidence>
<keyword evidence="4" id="KW-0472">Membrane</keyword>
<dbReference type="PANTHER" id="PTHR33365">
    <property type="entry name" value="YALI0B05434P"/>
    <property type="match status" value="1"/>
</dbReference>
<keyword evidence="2" id="KW-0560">Oxidoreductase</keyword>
<dbReference type="PANTHER" id="PTHR33365:SF11">
    <property type="entry name" value="TAT PATHWAY SIGNAL SEQUENCE"/>
    <property type="match status" value="1"/>
</dbReference>
<evidence type="ECO:0008006" key="7">
    <source>
        <dbReference type="Google" id="ProtNLM"/>
    </source>
</evidence>
<keyword evidence="4" id="KW-1133">Transmembrane helix</keyword>
<evidence type="ECO:0000256" key="3">
    <source>
        <dbReference type="ARBA" id="ARBA00035112"/>
    </source>
</evidence>
<dbReference type="GO" id="GO:0043386">
    <property type="term" value="P:mycotoxin biosynthetic process"/>
    <property type="evidence" value="ECO:0007669"/>
    <property type="project" value="InterPro"/>
</dbReference>
<comment type="pathway">
    <text evidence="1">Mycotoxin biosynthesis.</text>
</comment>
<protein>
    <recommendedName>
        <fullName evidence="7">Oxidase ustYa</fullName>
    </recommendedName>
</protein>
<keyword evidence="6" id="KW-1185">Reference proteome</keyword>
<dbReference type="InterPro" id="IPR021765">
    <property type="entry name" value="UstYa-like"/>
</dbReference>
<sequence length="242" mass="27773">MHWPRWLRLTTEDSVPKYQHIASFESAFDNASTRWKQRFYILCSVYIVTILIFIAGFLFKSPSITEGYGTLRTDAVFGAIPREQVLFTPNQTYRDIFKDSPVSESESLTLWDALQPRGGGFIIVSDPEKYGLSGGFPLEDEDDGIVREGYGISMFHQIHCLVAIRTAFRTKNFDDDHLNHCFEYLRQSIMCTGDTTLEKVVVDENGVFKPDIDGWGTAHECKSWNMLYEFAEKRRVKVIGDL</sequence>
<evidence type="ECO:0000313" key="5">
    <source>
        <dbReference type="EMBL" id="PTB56472.1"/>
    </source>
</evidence>
<dbReference type="GeneID" id="36625628"/>
<dbReference type="Pfam" id="PF11807">
    <property type="entry name" value="UstYa"/>
    <property type="match status" value="1"/>
</dbReference>
<keyword evidence="4" id="KW-0812">Transmembrane</keyword>
<evidence type="ECO:0000256" key="1">
    <source>
        <dbReference type="ARBA" id="ARBA00004685"/>
    </source>
</evidence>
<accession>A0A2T4AHJ2</accession>
<proteinExistence type="inferred from homology"/>
<dbReference type="RefSeq" id="XP_024776149.1">
    <property type="nucleotide sequence ID" value="XM_024917059.1"/>
</dbReference>
<dbReference type="STRING" id="983964.A0A2T4AHJ2"/>
<dbReference type="GO" id="GO:0016491">
    <property type="term" value="F:oxidoreductase activity"/>
    <property type="evidence" value="ECO:0007669"/>
    <property type="project" value="UniProtKB-KW"/>
</dbReference>
<evidence type="ECO:0000256" key="4">
    <source>
        <dbReference type="SAM" id="Phobius"/>
    </source>
</evidence>
<comment type="similarity">
    <text evidence="3">Belongs to the ustYa family.</text>
</comment>
<name>A0A2T4AHJ2_TRIHA</name>
<gene>
    <name evidence="5" type="ORF">M431DRAFT_492942</name>
</gene>
<feature type="transmembrane region" description="Helical" evidence="4">
    <location>
        <begin position="39"/>
        <end position="59"/>
    </location>
</feature>
<evidence type="ECO:0000256" key="2">
    <source>
        <dbReference type="ARBA" id="ARBA00023002"/>
    </source>
</evidence>